<evidence type="ECO:0000256" key="5">
    <source>
        <dbReference type="ARBA" id="ARBA00022692"/>
    </source>
</evidence>
<keyword evidence="10" id="KW-0472">Membrane</keyword>
<dbReference type="FunCoup" id="A0A6P7YQ52">
    <property type="interactions" value="1854"/>
</dbReference>
<evidence type="ECO:0000256" key="1">
    <source>
        <dbReference type="ARBA" id="ARBA00004123"/>
    </source>
</evidence>
<dbReference type="PANTHER" id="PTHR21346">
    <property type="entry name" value="FUN14 DOMAIN CONTAINING"/>
    <property type="match status" value="1"/>
</dbReference>
<keyword evidence="4" id="KW-0597">Phosphoprotein</keyword>
<dbReference type="CTD" id="65991"/>
<dbReference type="RefSeq" id="XP_030065249.1">
    <property type="nucleotide sequence ID" value="XM_030209389.1"/>
</dbReference>
<evidence type="ECO:0000256" key="4">
    <source>
        <dbReference type="ARBA" id="ARBA00022553"/>
    </source>
</evidence>
<keyword evidence="16" id="KW-1185">Reference proteome</keyword>
<evidence type="ECO:0000256" key="12">
    <source>
        <dbReference type="ARBA" id="ARBA00023242"/>
    </source>
</evidence>
<dbReference type="InParanoid" id="A0A6P7YQ52"/>
<dbReference type="PANTHER" id="PTHR21346:SF5">
    <property type="entry name" value="FUN14 DOMAIN-CONTAINING PROTEIN 2"/>
    <property type="match status" value="1"/>
</dbReference>
<comment type="function">
    <text evidence="15">Binds directly and specifically 1,2-Diacyl-sn-glycero-3-phospho-(1'-myo-inositol-3',4',5'-bisphosphate) (PIP3) leading to the recruitment of PIP3 to mitochondria and may play a role in the regulation of the platelet activation via AKT/GSK3B/cGMP signaling pathways. May act as transcription factor that regulates SREBP1 (isoform SREBP-1C) expression in order to modulate triglyceride (TG) homeostasis in hepatocytes.</text>
</comment>
<dbReference type="OrthoDB" id="163794at2759"/>
<keyword evidence="8" id="KW-0805">Transcription regulation</keyword>
<dbReference type="Pfam" id="PF04930">
    <property type="entry name" value="FUN14"/>
    <property type="match status" value="1"/>
</dbReference>
<dbReference type="Proteomes" id="UP000515156">
    <property type="component" value="Chromosome 7"/>
</dbReference>
<organism evidence="16 17">
    <name type="scientific">Microcaecilia unicolor</name>
    <dbReference type="NCBI Taxonomy" id="1415580"/>
    <lineage>
        <taxon>Eukaryota</taxon>
        <taxon>Metazoa</taxon>
        <taxon>Chordata</taxon>
        <taxon>Craniata</taxon>
        <taxon>Vertebrata</taxon>
        <taxon>Euteleostomi</taxon>
        <taxon>Amphibia</taxon>
        <taxon>Gymnophiona</taxon>
        <taxon>Siphonopidae</taxon>
        <taxon>Microcaecilia</taxon>
    </lineage>
</organism>
<proteinExistence type="inferred from homology"/>
<dbReference type="GO" id="GO:0005741">
    <property type="term" value="C:mitochondrial outer membrane"/>
    <property type="evidence" value="ECO:0007669"/>
    <property type="project" value="UniProtKB-SubCell"/>
</dbReference>
<dbReference type="GeneID" id="115474077"/>
<dbReference type="InterPro" id="IPR007014">
    <property type="entry name" value="FUN14"/>
</dbReference>
<evidence type="ECO:0000313" key="16">
    <source>
        <dbReference type="Proteomes" id="UP000515156"/>
    </source>
</evidence>
<evidence type="ECO:0000256" key="11">
    <source>
        <dbReference type="ARBA" id="ARBA00023163"/>
    </source>
</evidence>
<evidence type="ECO:0000256" key="2">
    <source>
        <dbReference type="ARBA" id="ARBA00004374"/>
    </source>
</evidence>
<evidence type="ECO:0000256" key="15">
    <source>
        <dbReference type="ARBA" id="ARBA00045668"/>
    </source>
</evidence>
<reference evidence="17" key="1">
    <citation type="submission" date="2025-08" db="UniProtKB">
        <authorList>
            <consortium name="RefSeq"/>
        </authorList>
    </citation>
    <scope>IDENTIFICATION</scope>
</reference>
<sequence length="168" mass="18459">MRDVWEEMGVEWGSELGGRCLTEKKDEVYEVLDLTEYAKQQRWWNKLFGKNSGPVAEKYSVATQLAIGGATGWCAGYLFKKVGKLAATAVGGGFFLLQIANHSGYIKVDWKQVNKDVNKAKHQLKINNVTGKPRGEVGSRVEEVKIFVKKNAVLTGGFAAGFLLGMAS</sequence>
<gene>
    <name evidence="17" type="primary">FUNDC2</name>
</gene>
<keyword evidence="9" id="KW-0496">Mitochondrion</keyword>
<evidence type="ECO:0000256" key="13">
    <source>
        <dbReference type="ARBA" id="ARBA00039376"/>
    </source>
</evidence>
<comment type="similarity">
    <text evidence="3">Belongs to the FUN14 family.</text>
</comment>
<evidence type="ECO:0000256" key="6">
    <source>
        <dbReference type="ARBA" id="ARBA00022787"/>
    </source>
</evidence>
<keyword evidence="5" id="KW-0812">Transmembrane</keyword>
<keyword evidence="6" id="KW-1000">Mitochondrion outer membrane</keyword>
<evidence type="ECO:0000313" key="17">
    <source>
        <dbReference type="RefSeq" id="XP_030065249.1"/>
    </source>
</evidence>
<evidence type="ECO:0000256" key="14">
    <source>
        <dbReference type="ARBA" id="ARBA00041722"/>
    </source>
</evidence>
<dbReference type="AlphaFoldDB" id="A0A6P7YQ52"/>
<keyword evidence="11" id="KW-0804">Transcription</keyword>
<dbReference type="GO" id="GO:0000422">
    <property type="term" value="P:autophagy of mitochondrion"/>
    <property type="evidence" value="ECO:0007669"/>
    <property type="project" value="TreeGrafter"/>
</dbReference>
<protein>
    <recommendedName>
        <fullName evidence="13">FUN14 domain-containing protein 2</fullName>
    </recommendedName>
    <alternativeName>
        <fullName evidence="14">Hepatitis C virus core-binding protein 6</fullName>
    </alternativeName>
</protein>
<dbReference type="KEGG" id="muo:115474077"/>
<evidence type="ECO:0000256" key="9">
    <source>
        <dbReference type="ARBA" id="ARBA00023128"/>
    </source>
</evidence>
<keyword evidence="12" id="KW-0539">Nucleus</keyword>
<keyword evidence="7" id="KW-1133">Transmembrane helix</keyword>
<accession>A0A6P7YQ52</accession>
<name>A0A6P7YQ52_9AMPH</name>
<evidence type="ECO:0000256" key="10">
    <source>
        <dbReference type="ARBA" id="ARBA00023136"/>
    </source>
</evidence>
<dbReference type="GO" id="GO:0005634">
    <property type="term" value="C:nucleus"/>
    <property type="evidence" value="ECO:0007669"/>
    <property type="project" value="UniProtKB-SubCell"/>
</dbReference>
<evidence type="ECO:0000256" key="8">
    <source>
        <dbReference type="ARBA" id="ARBA00023015"/>
    </source>
</evidence>
<comment type="subcellular location">
    <subcellularLocation>
        <location evidence="2">Mitochondrion outer membrane</location>
        <topology evidence="2">Multi-pass membrane protein</topology>
    </subcellularLocation>
    <subcellularLocation>
        <location evidence="1">Nucleus</location>
    </subcellularLocation>
</comment>
<evidence type="ECO:0000256" key="3">
    <source>
        <dbReference type="ARBA" id="ARBA00009160"/>
    </source>
</evidence>
<evidence type="ECO:0000256" key="7">
    <source>
        <dbReference type="ARBA" id="ARBA00022989"/>
    </source>
</evidence>